<evidence type="ECO:0000313" key="2">
    <source>
        <dbReference type="Proteomes" id="UP000815677"/>
    </source>
</evidence>
<keyword evidence="2" id="KW-1185">Reference proteome</keyword>
<organism evidence="1 2">
    <name type="scientific">Mycena chlorophos</name>
    <name type="common">Agaric fungus</name>
    <name type="synonym">Agaricus chlorophos</name>
    <dbReference type="NCBI Taxonomy" id="658473"/>
    <lineage>
        <taxon>Eukaryota</taxon>
        <taxon>Fungi</taxon>
        <taxon>Dikarya</taxon>
        <taxon>Basidiomycota</taxon>
        <taxon>Agaricomycotina</taxon>
        <taxon>Agaricomycetes</taxon>
        <taxon>Agaricomycetidae</taxon>
        <taxon>Agaricales</taxon>
        <taxon>Marasmiineae</taxon>
        <taxon>Mycenaceae</taxon>
        <taxon>Mycena</taxon>
    </lineage>
</organism>
<reference evidence="1" key="1">
    <citation type="submission" date="2014-09" db="EMBL/GenBank/DDBJ databases">
        <title>Genome sequence of the luminous mushroom Mycena chlorophos for searching fungal bioluminescence genes.</title>
        <authorList>
            <person name="Tanaka Y."/>
            <person name="Kasuga D."/>
            <person name="Oba Y."/>
            <person name="Hase S."/>
            <person name="Sato K."/>
            <person name="Oba Y."/>
            <person name="Sakakibara Y."/>
        </authorList>
    </citation>
    <scope>NUCLEOTIDE SEQUENCE</scope>
</reference>
<evidence type="ECO:0000313" key="1">
    <source>
        <dbReference type="EMBL" id="GAT54827.1"/>
    </source>
</evidence>
<sequence length="352" mass="39508">MVLDYLMILTKLLAPSACDLSRFQHLEVQDIRPYFPDKTFTFSEASCDRLVWPLPASFTDPKATMGYASVNNFVADFPHRLRDAAMSVREHETFVIVLVGQGVVHEDLFFLCVTSTGRSGRKEEARISKTEFEYAVKDCKGRIVLVANPCYSDALRSPLWTLRCAGAALIQLRSEHIADAPTIRAQLDVLAPGYADLDNSFYWSEGRDCELCRHYLIDPSSVADDTARALVIRLRSRNAQAVAMQCVAKKLGWVANVQTVPYFALRLGKMVGAAEAFRKLSERVDIHEIYEELRDSYGLGLPWDRASLLWLAERWVEADRVEVDGADWKHAIVSGVEDSKGMVLAPGRDEVT</sequence>
<accession>A0ABQ0LUS9</accession>
<protein>
    <submittedName>
        <fullName evidence="1">Uncharacterized protein</fullName>
    </submittedName>
</protein>
<gene>
    <name evidence="1" type="ORF">MCHLO_11649</name>
</gene>
<name>A0ABQ0LUS9_MYCCL</name>
<dbReference type="EMBL" id="DF848767">
    <property type="protein sequence ID" value="GAT54827.1"/>
    <property type="molecule type" value="Genomic_DNA"/>
</dbReference>
<dbReference type="Proteomes" id="UP000815677">
    <property type="component" value="Unassembled WGS sequence"/>
</dbReference>
<proteinExistence type="predicted"/>